<dbReference type="NCBIfam" id="TIGR00229">
    <property type="entry name" value="sensory_box"/>
    <property type="match status" value="4"/>
</dbReference>
<feature type="domain" description="PAC" evidence="2">
    <location>
        <begin position="547"/>
        <end position="599"/>
    </location>
</feature>
<organism evidence="5 6">
    <name type="scientific">Giesbergeria sinuosa</name>
    <dbReference type="NCBI Taxonomy" id="80883"/>
    <lineage>
        <taxon>Bacteria</taxon>
        <taxon>Pseudomonadati</taxon>
        <taxon>Pseudomonadota</taxon>
        <taxon>Betaproteobacteria</taxon>
        <taxon>Burkholderiales</taxon>
        <taxon>Comamonadaceae</taxon>
        <taxon>Giesbergeria</taxon>
    </lineage>
</organism>
<dbReference type="InterPro" id="IPR035965">
    <property type="entry name" value="PAS-like_dom_sf"/>
</dbReference>
<dbReference type="NCBIfam" id="TIGR00254">
    <property type="entry name" value="GGDEF"/>
    <property type="match status" value="1"/>
</dbReference>
<dbReference type="PROSITE" id="PS50887">
    <property type="entry name" value="GGDEF"/>
    <property type="match status" value="1"/>
</dbReference>
<dbReference type="PANTHER" id="PTHR44757:SF2">
    <property type="entry name" value="BIOFILM ARCHITECTURE MAINTENANCE PROTEIN MBAA"/>
    <property type="match status" value="1"/>
</dbReference>
<dbReference type="RefSeq" id="WP_382430876.1">
    <property type="nucleotide sequence ID" value="NZ_JBHSHJ010000003.1"/>
</dbReference>
<accession>A0ABV9QC27</accession>
<dbReference type="InterPro" id="IPR000014">
    <property type="entry name" value="PAS"/>
</dbReference>
<evidence type="ECO:0000313" key="5">
    <source>
        <dbReference type="EMBL" id="MFC4788444.1"/>
    </source>
</evidence>
<dbReference type="SUPFAM" id="SSF141868">
    <property type="entry name" value="EAL domain-like"/>
    <property type="match status" value="1"/>
</dbReference>
<feature type="domain" description="PAS" evidence="1">
    <location>
        <begin position="90"/>
        <end position="167"/>
    </location>
</feature>
<dbReference type="SUPFAM" id="SSF55073">
    <property type="entry name" value="Nucleotide cyclase"/>
    <property type="match status" value="1"/>
</dbReference>
<feature type="domain" description="PAC" evidence="2">
    <location>
        <begin position="170"/>
        <end position="222"/>
    </location>
</feature>
<dbReference type="SMART" id="SM00267">
    <property type="entry name" value="GGDEF"/>
    <property type="match status" value="1"/>
</dbReference>
<dbReference type="InterPro" id="IPR035919">
    <property type="entry name" value="EAL_sf"/>
</dbReference>
<dbReference type="SUPFAM" id="SSF55785">
    <property type="entry name" value="PYP-like sensor domain (PAS domain)"/>
    <property type="match status" value="4"/>
</dbReference>
<dbReference type="CDD" id="cd01949">
    <property type="entry name" value="GGDEF"/>
    <property type="match status" value="1"/>
</dbReference>
<dbReference type="Pfam" id="PF00990">
    <property type="entry name" value="GGDEF"/>
    <property type="match status" value="1"/>
</dbReference>
<dbReference type="InterPro" id="IPR043128">
    <property type="entry name" value="Rev_trsase/Diguanyl_cyclase"/>
</dbReference>
<gene>
    <name evidence="5" type="ORF">ACFO6X_05525</name>
</gene>
<evidence type="ECO:0000259" key="2">
    <source>
        <dbReference type="PROSITE" id="PS50113"/>
    </source>
</evidence>
<dbReference type="InterPro" id="IPR013656">
    <property type="entry name" value="PAS_4"/>
</dbReference>
<dbReference type="PROSITE" id="PS50112">
    <property type="entry name" value="PAS"/>
    <property type="match status" value="3"/>
</dbReference>
<dbReference type="CDD" id="cd00130">
    <property type="entry name" value="PAS"/>
    <property type="match status" value="3"/>
</dbReference>
<dbReference type="Gene3D" id="3.30.450.20">
    <property type="entry name" value="PAS domain"/>
    <property type="match status" value="4"/>
</dbReference>
<reference evidence="6" key="1">
    <citation type="journal article" date="2019" name="Int. J. Syst. Evol. Microbiol.">
        <title>The Global Catalogue of Microorganisms (GCM) 10K type strain sequencing project: providing services to taxonomists for standard genome sequencing and annotation.</title>
        <authorList>
            <consortium name="The Broad Institute Genomics Platform"/>
            <consortium name="The Broad Institute Genome Sequencing Center for Infectious Disease"/>
            <person name="Wu L."/>
            <person name="Ma J."/>
        </authorList>
    </citation>
    <scope>NUCLEOTIDE SEQUENCE [LARGE SCALE GENOMIC DNA]</scope>
    <source>
        <strain evidence="6">CCUG 49452</strain>
    </source>
</reference>
<dbReference type="PANTHER" id="PTHR44757">
    <property type="entry name" value="DIGUANYLATE CYCLASE DGCP"/>
    <property type="match status" value="1"/>
</dbReference>
<proteinExistence type="predicted"/>
<feature type="domain" description="PAS" evidence="1">
    <location>
        <begin position="495"/>
        <end position="518"/>
    </location>
</feature>
<dbReference type="Gene3D" id="3.30.70.270">
    <property type="match status" value="1"/>
</dbReference>
<evidence type="ECO:0000313" key="6">
    <source>
        <dbReference type="Proteomes" id="UP001596001"/>
    </source>
</evidence>
<dbReference type="InterPro" id="IPR052155">
    <property type="entry name" value="Biofilm_reg_signaling"/>
</dbReference>
<dbReference type="PROSITE" id="PS50883">
    <property type="entry name" value="EAL"/>
    <property type="match status" value="1"/>
</dbReference>
<dbReference type="SMART" id="SM00086">
    <property type="entry name" value="PAC"/>
    <property type="match status" value="4"/>
</dbReference>
<evidence type="ECO:0000259" key="1">
    <source>
        <dbReference type="PROSITE" id="PS50112"/>
    </source>
</evidence>
<dbReference type="Pfam" id="PF00563">
    <property type="entry name" value="EAL"/>
    <property type="match status" value="1"/>
</dbReference>
<dbReference type="Proteomes" id="UP001596001">
    <property type="component" value="Unassembled WGS sequence"/>
</dbReference>
<evidence type="ECO:0000259" key="3">
    <source>
        <dbReference type="PROSITE" id="PS50883"/>
    </source>
</evidence>
<keyword evidence="6" id="KW-1185">Reference proteome</keyword>
<dbReference type="Gene3D" id="3.20.20.450">
    <property type="entry name" value="EAL domain"/>
    <property type="match status" value="1"/>
</dbReference>
<feature type="domain" description="EAL" evidence="3">
    <location>
        <begin position="772"/>
        <end position="1026"/>
    </location>
</feature>
<dbReference type="InterPro" id="IPR000700">
    <property type="entry name" value="PAS-assoc_C"/>
</dbReference>
<feature type="domain" description="PAC" evidence="2">
    <location>
        <begin position="424"/>
        <end position="477"/>
    </location>
</feature>
<dbReference type="InterPro" id="IPR001633">
    <property type="entry name" value="EAL_dom"/>
</dbReference>
<name>A0ABV9QC27_9BURK</name>
<dbReference type="EMBL" id="JBHSHJ010000003">
    <property type="protein sequence ID" value="MFC4788444.1"/>
    <property type="molecule type" value="Genomic_DNA"/>
</dbReference>
<dbReference type="InterPro" id="IPR013655">
    <property type="entry name" value="PAS_fold_3"/>
</dbReference>
<dbReference type="Pfam" id="PF08448">
    <property type="entry name" value="PAS_4"/>
    <property type="match status" value="1"/>
</dbReference>
<dbReference type="SMART" id="SM00091">
    <property type="entry name" value="PAS"/>
    <property type="match status" value="4"/>
</dbReference>
<dbReference type="InterPro" id="IPR001610">
    <property type="entry name" value="PAC"/>
</dbReference>
<feature type="domain" description="PAS" evidence="1">
    <location>
        <begin position="348"/>
        <end position="420"/>
    </location>
</feature>
<protein>
    <submittedName>
        <fullName evidence="5">EAL domain-containing protein</fullName>
    </submittedName>
</protein>
<dbReference type="Pfam" id="PF08447">
    <property type="entry name" value="PAS_3"/>
    <property type="match status" value="2"/>
</dbReference>
<sequence length="1029" mass="116818">MHLRIAPPMVSLTASAATRISLIYFVLASVWIWGSDWLTQALPSPEVNWWGYVQSWKGQFFVLLTTVLLFLLVGREERRQAALLAELREIQSRLEHLVDVSPTVIYAMEQSGATQNRRWTYVSGNVRGVTGYDPEEILGADDFWWSRLHPDDHARVREALATMEQGANTFAMHYRWQHQDGSYRWMEDQASINRDANGQVLEVVGNWRDVSFEVHAREEMRSRQELLATFADHVPAAVALFDRDMHYVLASQRWLDDYGLNAQPMGDGSRYGSFPQMPQRWQQAHQQAFAGKVTRCEEDQWVRDDGAVQWLRWEARPCTTVNGQVQTIAILTEDITQIKRDQVLLQASEERWRFAIDGSDLGLWDWDVATGTVLFSTRWKSMLGYEEAEVGSALSEWETRVHPEDMPRVMEDVQQLLQGHTTFYSNEHRVLCKDGRYKWILDRGKVVQRDDNGQPLRVIGTHTDLTELKQREAALDLHAGVFMNSLEAIVICGPDNTIKSVNQAFTEITGYSAEEVLGHPPSFIASGRHDQTFYNEMWRQVQNAGRWQGEIWNRRKNGEVFVEWLTVNVDRASTGEIRHYYAIFSDITQRKQDQDRIRHITQHDALTDLPNRTVLRDRLELALSHAQRQSEPLSVLFLDLDRFKNINDSLGPRVGDALLIEVGKRLRQAVREQDTVSRQGGDEFTLLLPQVNADGAAHVAQKLLDELSQPMEVGSHQLVVPPSIGIAVYPADGKDADGLLQASDMAMYRAKNAGGNTFRFHKAEMQQRVSRVLQLENALHRALRNDELLLHFQPQLQLTSNAVIGCEALIRWQHPEMGLLSPAEFIPIAEESRLILPMGDWVLQAAASQCKAWQQAGLPPIVMAVNVSALQFSQPDFAQRVDRVLQITGLDACWLEIELTESVMAEDPERVIVTIQQLHGLGVRLSIDDFGTGYSSLAYLKRFSIHKLKIDQSFVRDLMTGTHSASIAEAIISMSRSLGLSTIAEGIETQEQAQWLTGRGCDQGQGYLFSKPMPAAQFQHWFGAKSQQP</sequence>
<evidence type="ECO:0000259" key="4">
    <source>
        <dbReference type="PROSITE" id="PS50887"/>
    </source>
</evidence>
<dbReference type="PROSITE" id="PS50113">
    <property type="entry name" value="PAC"/>
    <property type="match status" value="4"/>
</dbReference>
<feature type="domain" description="GGDEF" evidence="4">
    <location>
        <begin position="631"/>
        <end position="763"/>
    </location>
</feature>
<comment type="caution">
    <text evidence="5">The sequence shown here is derived from an EMBL/GenBank/DDBJ whole genome shotgun (WGS) entry which is preliminary data.</text>
</comment>
<dbReference type="CDD" id="cd01948">
    <property type="entry name" value="EAL"/>
    <property type="match status" value="1"/>
</dbReference>
<dbReference type="Pfam" id="PF13426">
    <property type="entry name" value="PAS_9"/>
    <property type="match status" value="1"/>
</dbReference>
<dbReference type="InterPro" id="IPR029787">
    <property type="entry name" value="Nucleotide_cyclase"/>
</dbReference>
<feature type="domain" description="PAC" evidence="2">
    <location>
        <begin position="295"/>
        <end position="347"/>
    </location>
</feature>
<dbReference type="InterPro" id="IPR000160">
    <property type="entry name" value="GGDEF_dom"/>
</dbReference>
<dbReference type="SMART" id="SM00052">
    <property type="entry name" value="EAL"/>
    <property type="match status" value="1"/>
</dbReference>